<protein>
    <submittedName>
        <fullName evidence="2">Uncharacterized protein</fullName>
    </submittedName>
</protein>
<reference evidence="2" key="1">
    <citation type="submission" date="2021-05" db="EMBL/GenBank/DDBJ databases">
        <authorList>
            <person name="Alioto T."/>
            <person name="Alioto T."/>
            <person name="Gomez Garrido J."/>
        </authorList>
    </citation>
    <scope>NUCLEOTIDE SEQUENCE</scope>
</reference>
<proteinExistence type="predicted"/>
<accession>A0A8D8M212</accession>
<sequence>MPTSTVLDLSPTHRESPQFLFPKSKHSKPLNLSAGPINLARYRPLVENVSPTRSIGTQTDPENLSPSNSEHHVQWTSPAYATYPSTTTPVYHQMTAPSPMTSTFISLGLPTTPNYMSMNTPPPMLCLTPASPMTFMAFPPSIPISMTHAPSPVSSTDQQGTAYNSLTQYLSAHPPTDLLSATIERVATCKNILPTFRPTSARKTQHKKHVKPDRAPGRPLKRRRTE</sequence>
<name>A0A8D8M212_9HEMI</name>
<feature type="region of interest" description="Disordered" evidence="1">
    <location>
        <begin position="1"/>
        <end position="27"/>
    </location>
</feature>
<feature type="compositionally biased region" description="Polar residues" evidence="1">
    <location>
        <begin position="51"/>
        <end position="68"/>
    </location>
</feature>
<evidence type="ECO:0000313" key="2">
    <source>
        <dbReference type="EMBL" id="CAG6620550.1"/>
    </source>
</evidence>
<dbReference type="EMBL" id="HBUF01047963">
    <property type="protein sequence ID" value="CAG6620550.1"/>
    <property type="molecule type" value="Transcribed_RNA"/>
</dbReference>
<feature type="region of interest" description="Disordered" evidence="1">
    <location>
        <begin position="194"/>
        <end position="226"/>
    </location>
</feature>
<evidence type="ECO:0000256" key="1">
    <source>
        <dbReference type="SAM" id="MobiDB-lite"/>
    </source>
</evidence>
<dbReference type="AlphaFoldDB" id="A0A8D8M212"/>
<organism evidence="2">
    <name type="scientific">Cacopsylla melanoneura</name>
    <dbReference type="NCBI Taxonomy" id="428564"/>
    <lineage>
        <taxon>Eukaryota</taxon>
        <taxon>Metazoa</taxon>
        <taxon>Ecdysozoa</taxon>
        <taxon>Arthropoda</taxon>
        <taxon>Hexapoda</taxon>
        <taxon>Insecta</taxon>
        <taxon>Pterygota</taxon>
        <taxon>Neoptera</taxon>
        <taxon>Paraneoptera</taxon>
        <taxon>Hemiptera</taxon>
        <taxon>Sternorrhyncha</taxon>
        <taxon>Psylloidea</taxon>
        <taxon>Psyllidae</taxon>
        <taxon>Psyllinae</taxon>
        <taxon>Cacopsylla</taxon>
    </lineage>
</organism>
<feature type="region of interest" description="Disordered" evidence="1">
    <location>
        <begin position="51"/>
        <end position="71"/>
    </location>
</feature>